<gene>
    <name evidence="1" type="ORF">S01H4_44952</name>
</gene>
<reference evidence="1" key="1">
    <citation type="journal article" date="2014" name="Front. Microbiol.">
        <title>High frequency of phylogenetically diverse reductive dehalogenase-homologous genes in deep subseafloor sedimentary metagenomes.</title>
        <authorList>
            <person name="Kawai M."/>
            <person name="Futagami T."/>
            <person name="Toyoda A."/>
            <person name="Takaki Y."/>
            <person name="Nishi S."/>
            <person name="Hori S."/>
            <person name="Arai W."/>
            <person name="Tsubouchi T."/>
            <person name="Morono Y."/>
            <person name="Uchiyama I."/>
            <person name="Ito T."/>
            <person name="Fujiyama A."/>
            <person name="Inagaki F."/>
            <person name="Takami H."/>
        </authorList>
    </citation>
    <scope>NUCLEOTIDE SEQUENCE</scope>
    <source>
        <strain evidence="1">Expedition CK06-06</strain>
    </source>
</reference>
<dbReference type="AlphaFoldDB" id="X1CG96"/>
<protein>
    <submittedName>
        <fullName evidence="1">Uncharacterized protein</fullName>
    </submittedName>
</protein>
<evidence type="ECO:0000313" key="1">
    <source>
        <dbReference type="EMBL" id="GAG95288.1"/>
    </source>
</evidence>
<proteinExistence type="predicted"/>
<name>X1CG96_9ZZZZ</name>
<organism evidence="1">
    <name type="scientific">marine sediment metagenome</name>
    <dbReference type="NCBI Taxonomy" id="412755"/>
    <lineage>
        <taxon>unclassified sequences</taxon>
        <taxon>metagenomes</taxon>
        <taxon>ecological metagenomes</taxon>
    </lineage>
</organism>
<sequence length="96" mass="11006">MKEMINTQITLDTKLQKKRYSNGQLAIFAFNHNDEPLAELSIKCNSVELAPEEFILKDYSENRAIAQKFFETGIIKPTDRFILIGSHLCLICQINS</sequence>
<comment type="caution">
    <text evidence="1">The sequence shown here is derived from an EMBL/GenBank/DDBJ whole genome shotgun (WGS) entry which is preliminary data.</text>
</comment>
<accession>X1CG96</accession>
<dbReference type="EMBL" id="BART01024981">
    <property type="protein sequence ID" value="GAG95288.1"/>
    <property type="molecule type" value="Genomic_DNA"/>
</dbReference>